<dbReference type="OrthoDB" id="2194720at2759"/>
<dbReference type="GO" id="GO:0016592">
    <property type="term" value="C:mediator complex"/>
    <property type="evidence" value="ECO:0007669"/>
    <property type="project" value="UniProtKB-UniRule"/>
</dbReference>
<sequence>MKVKVQLSQKRESLTVQLSTAILNEREPKRININTIILNKMKYLLNLIYLITIEDVKEQERRRKIIRLYIKETNELIKIVTMLLSVKHGHHINNLERKVLRLHKYNTEQEELADKLVYLCNDLKLQASSSYDIPRAFKVLLSGRSDFPSEIIRLANELTKEKESRFGNAGSNPMNERSDKSVDYTRLDQLLVLHIKRSGIWTDENVFYTVRNGVVELTSYGFKSTLILSITNNIYSWSVLSIKHTDDTKNIPIKGIVFKNTIKEIVDMTKYTDSVIKIEEISRVLRSRIENKIFDMEISGTTKNFVLTILGVFKIFFKIDVNWDGPSIICQVTYKNTREILKSDFINKGFEIINSHLQKSVSEHAYINFEKGLFYKDRLMFTMRDLQKEALLEKSLNRIAAPGVITKEKINILCNGTIVQLNVLMRMDTSVFVGLHWETEKKGARIFYGIYQTGSLLVGTEMLIRYSTAPIEEPRRQSTMYTSIHNEVCDSDYEESSDERSMQDSHMPREHYSGPISFSERENYIGRASTPNTPNENLFLDTMYSSTHLINYILQNPKHLLTAVSLYHAVRLKGKHSAKSRDDYRITLCTSFKLILFKTVILKLGGSTGQKLFTKIVSKRVGIEDYLSTNDIIKITWLAVVAKGLTSTRAILPSLHKKIGIEGRLEKNKYLLFKGKINFAIKYANGKILCTSANYAVALWAASILNQRIKESLFLFFDMHRILMYPGLVTTIPLHNMLGGQLKNTCNTSILYRVTRHIEVYWHKKAEKVEQALKNIPKIAGGLHSAAISLEYLDGFLSIISKLLSQERIQELGPHVRVGKNEKEYAVYSLRLENNKLFAYLAEKGNINIHINIEEILQKSPDAEKTLLEHNLYLFPY</sequence>
<keyword evidence="1" id="KW-0804">Transcription</keyword>
<dbReference type="Proteomes" id="UP000002872">
    <property type="component" value="Unassembled WGS sequence"/>
</dbReference>
<name>I3EIS3_NEMP3</name>
<keyword evidence="5" id="KW-1185">Reference proteome</keyword>
<feature type="region of interest" description="Disordered" evidence="2">
    <location>
        <begin position="493"/>
        <end position="513"/>
    </location>
</feature>
<protein>
    <recommendedName>
        <fullName evidence="1">Mediator of RNA polymerase II transcription subunit 14</fullName>
    </recommendedName>
    <alternativeName>
        <fullName evidence="1">Mediator complex subunit 14</fullName>
    </alternativeName>
</protein>
<dbReference type="InParanoid" id="I3EIS3"/>
<evidence type="ECO:0000256" key="1">
    <source>
        <dbReference type="RuleBase" id="RU365082"/>
    </source>
</evidence>
<dbReference type="GO" id="GO:0003712">
    <property type="term" value="F:transcription coregulator activity"/>
    <property type="evidence" value="ECO:0007669"/>
    <property type="project" value="UniProtKB-UniRule"/>
</dbReference>
<keyword evidence="1" id="KW-0539">Nucleus</keyword>
<dbReference type="Pfam" id="PF08638">
    <property type="entry name" value="Med14"/>
    <property type="match status" value="1"/>
</dbReference>
<gene>
    <name evidence="4" type="ORF">NEQG_00939</name>
</gene>
<dbReference type="AlphaFoldDB" id="I3EIS3"/>
<feature type="domain" description="Mediator complex subunit MED14 N-terminal" evidence="3">
    <location>
        <begin position="52"/>
        <end position="218"/>
    </location>
</feature>
<dbReference type="InterPro" id="IPR055122">
    <property type="entry name" value="Med14_N"/>
</dbReference>
<comment type="similarity">
    <text evidence="1">Belongs to the Mediator complex subunit 14 family.</text>
</comment>
<comment type="subunit">
    <text evidence="1">Component of the Mediator complex.</text>
</comment>
<evidence type="ECO:0000313" key="4">
    <source>
        <dbReference type="EMBL" id="EIJ89120.1"/>
    </source>
</evidence>
<dbReference type="HOGENOM" id="CLU_341017_0_0_1"/>
<reference evidence="4" key="1">
    <citation type="submission" date="2011-01" db="EMBL/GenBank/DDBJ databases">
        <title>The Genome Sequence of Nematocida parisii strain ERTm3.</title>
        <authorList>
            <consortium name="The Broad Institute Genome Sequencing Platform"/>
            <consortium name="The Broad Institute Genome Sequencing Center for Infectious Disease"/>
            <person name="Cuomo C."/>
            <person name="Troemel E."/>
            <person name="Young S.K."/>
            <person name="Zeng Q."/>
            <person name="Gargeya S."/>
            <person name="Fitzgerald M."/>
            <person name="Haas B."/>
            <person name="Abouelleil A."/>
            <person name="Alvarado L."/>
            <person name="Arachchi H.M."/>
            <person name="Berlin A."/>
            <person name="Chapman S.B."/>
            <person name="Gearin G."/>
            <person name="Goldberg J."/>
            <person name="Griggs A."/>
            <person name="Gujja S."/>
            <person name="Hansen M."/>
            <person name="Heiman D."/>
            <person name="Howarth C."/>
            <person name="Larimer J."/>
            <person name="Lui A."/>
            <person name="MacDonald P.J.P."/>
            <person name="McCowen C."/>
            <person name="Montmayeur A."/>
            <person name="Murphy C."/>
            <person name="Neiman D."/>
            <person name="Pearson M."/>
            <person name="Priest M."/>
            <person name="Roberts A."/>
            <person name="Saif S."/>
            <person name="Shea T."/>
            <person name="Sisk P."/>
            <person name="Stolte C."/>
            <person name="Sykes S."/>
            <person name="Wortman J."/>
            <person name="Nusbaum C."/>
            <person name="Birren B."/>
        </authorList>
    </citation>
    <scope>NUCLEOTIDE SEQUENCE</scope>
    <source>
        <strain evidence="4">ERTm3</strain>
    </source>
</reference>
<evidence type="ECO:0000259" key="3">
    <source>
        <dbReference type="Pfam" id="PF08638"/>
    </source>
</evidence>
<dbReference type="OMA" id="REPKRIN"/>
<dbReference type="VEuPathDB" id="MicrosporidiaDB:NEQG_00939"/>
<dbReference type="EMBL" id="GL870877">
    <property type="protein sequence ID" value="EIJ89120.1"/>
    <property type="molecule type" value="Genomic_DNA"/>
</dbReference>
<keyword evidence="1" id="KW-0805">Transcription regulation</keyword>
<evidence type="ECO:0000256" key="2">
    <source>
        <dbReference type="SAM" id="MobiDB-lite"/>
    </source>
</evidence>
<proteinExistence type="inferred from homology"/>
<accession>I3EIS3</accession>
<comment type="subcellular location">
    <subcellularLocation>
        <location evidence="1">Nucleus</location>
    </subcellularLocation>
</comment>
<comment type="function">
    <text evidence="1">Component of the Mediator complex, a coactivator involved in the regulated transcription of nearly all RNA polymerase II-dependent genes. Mediator functions as a bridge to convey information from gene-specific regulatory proteins to the basal RNA polymerase II transcription machinery. Mediator is recruited to promoters by direct interactions with regulatory proteins and serves as a scaffold for the assembly of a functional preinitiation complex with RNA polymerase II and the general transcription factors.</text>
</comment>
<evidence type="ECO:0000313" key="5">
    <source>
        <dbReference type="Proteomes" id="UP000002872"/>
    </source>
</evidence>
<organism evidence="4 5">
    <name type="scientific">Nematocida parisii (strain ERTm3)</name>
    <name type="common">Nematode killer fungus</name>
    <dbReference type="NCBI Taxonomy" id="935791"/>
    <lineage>
        <taxon>Eukaryota</taxon>
        <taxon>Fungi</taxon>
        <taxon>Fungi incertae sedis</taxon>
        <taxon>Microsporidia</taxon>
        <taxon>Nematocida</taxon>
    </lineage>
</organism>
<keyword evidence="1" id="KW-0010">Activator</keyword>
<feature type="compositionally biased region" description="Basic and acidic residues" evidence="2">
    <location>
        <begin position="498"/>
        <end position="512"/>
    </location>
</feature>